<proteinExistence type="predicted"/>
<reference evidence="3 4" key="1">
    <citation type="journal article" date="2010" name="Nature">
        <title>Genome sequence of the palaeopolyploid soybean.</title>
        <authorList>
            <person name="Schmutz J."/>
            <person name="Cannon S.B."/>
            <person name="Schlueter J."/>
            <person name="Ma J."/>
            <person name="Mitros T."/>
            <person name="Nelson W."/>
            <person name="Hyten D.L."/>
            <person name="Song Q."/>
            <person name="Thelen J.J."/>
            <person name="Cheng J."/>
            <person name="Xu D."/>
            <person name="Hellsten U."/>
            <person name="May G.D."/>
            <person name="Yu Y."/>
            <person name="Sakurai T."/>
            <person name="Umezawa T."/>
            <person name="Bhattacharyya M.K."/>
            <person name="Sandhu D."/>
            <person name="Valliyodan B."/>
            <person name="Lindquist E."/>
            <person name="Peto M."/>
            <person name="Grant D."/>
            <person name="Shu S."/>
            <person name="Goodstein D."/>
            <person name="Barry K."/>
            <person name="Futrell-Griggs M."/>
            <person name="Abernathy B."/>
            <person name="Du J."/>
            <person name="Tian Z."/>
            <person name="Zhu L."/>
            <person name="Gill N."/>
            <person name="Joshi T."/>
            <person name="Libault M."/>
            <person name="Sethuraman A."/>
            <person name="Zhang X.-C."/>
            <person name="Shinozaki K."/>
            <person name="Nguyen H.T."/>
            <person name="Wing R.A."/>
            <person name="Cregan P."/>
            <person name="Specht J."/>
            <person name="Grimwood J."/>
            <person name="Rokhsar D."/>
            <person name="Stacey G."/>
            <person name="Shoemaker R.C."/>
            <person name="Jackson S.A."/>
        </authorList>
    </citation>
    <scope>NUCLEOTIDE SEQUENCE</scope>
    <source>
        <strain evidence="4">cv. Williams 82</strain>
        <tissue evidence="3">Callus</tissue>
    </source>
</reference>
<dbReference type="InParanoid" id="A0A0R0J7P2"/>
<dbReference type="GO" id="GO:0016787">
    <property type="term" value="F:hydrolase activity"/>
    <property type="evidence" value="ECO:0007669"/>
    <property type="project" value="UniProtKB-KW"/>
</dbReference>
<keyword evidence="1" id="KW-0378">Hydrolase</keyword>
<organism evidence="3">
    <name type="scientific">Glycine max</name>
    <name type="common">Soybean</name>
    <name type="synonym">Glycine hispida</name>
    <dbReference type="NCBI Taxonomy" id="3847"/>
    <lineage>
        <taxon>Eukaryota</taxon>
        <taxon>Viridiplantae</taxon>
        <taxon>Streptophyta</taxon>
        <taxon>Embryophyta</taxon>
        <taxon>Tracheophyta</taxon>
        <taxon>Spermatophyta</taxon>
        <taxon>Magnoliopsida</taxon>
        <taxon>eudicotyledons</taxon>
        <taxon>Gunneridae</taxon>
        <taxon>Pentapetalae</taxon>
        <taxon>rosids</taxon>
        <taxon>fabids</taxon>
        <taxon>Fabales</taxon>
        <taxon>Fabaceae</taxon>
        <taxon>Papilionoideae</taxon>
        <taxon>50 kb inversion clade</taxon>
        <taxon>NPAAA clade</taxon>
        <taxon>indigoferoid/millettioid clade</taxon>
        <taxon>Phaseoleae</taxon>
        <taxon>Glycine</taxon>
        <taxon>Glycine subgen. Soja</taxon>
    </lineage>
</organism>
<dbReference type="SUPFAM" id="SSF53474">
    <property type="entry name" value="alpha/beta-Hydrolases"/>
    <property type="match status" value="1"/>
</dbReference>
<dbReference type="EMBL" id="CM000840">
    <property type="protein sequence ID" value="KRH50797.1"/>
    <property type="molecule type" value="Genomic_DNA"/>
</dbReference>
<evidence type="ECO:0000313" key="5">
    <source>
        <dbReference type="Proteomes" id="UP000008827"/>
    </source>
</evidence>
<reference evidence="4" key="2">
    <citation type="submission" date="2018-02" db="UniProtKB">
        <authorList>
            <consortium name="EnsemblPlants"/>
        </authorList>
    </citation>
    <scope>IDENTIFICATION</scope>
    <source>
        <strain evidence="4">Williams 82</strain>
    </source>
</reference>
<dbReference type="Gene3D" id="3.40.50.1820">
    <property type="entry name" value="alpha/beta hydrolase"/>
    <property type="match status" value="1"/>
</dbReference>
<dbReference type="InterPro" id="IPR029058">
    <property type="entry name" value="AB_hydrolase_fold"/>
</dbReference>
<accession>A0A0R0J7P2</accession>
<dbReference type="Pfam" id="PF01764">
    <property type="entry name" value="Lipase_3"/>
    <property type="match status" value="1"/>
</dbReference>
<protein>
    <recommendedName>
        <fullName evidence="2">Fungal lipase-type domain-containing protein</fullName>
    </recommendedName>
</protein>
<gene>
    <name evidence="3" type="ORF">GLYMA_07G244500</name>
</gene>
<dbReference type="Gramene" id="KRH50797">
    <property type="protein sequence ID" value="KRH50797"/>
    <property type="gene ID" value="GLYMA_07G244500"/>
</dbReference>
<dbReference type="EnsemblPlants" id="KRH50797">
    <property type="protein sequence ID" value="KRH50797"/>
    <property type="gene ID" value="GLYMA_07G244500"/>
</dbReference>
<evidence type="ECO:0000259" key="2">
    <source>
        <dbReference type="Pfam" id="PF01764"/>
    </source>
</evidence>
<dbReference type="PANTHER" id="PTHR46023">
    <property type="entry name" value="LIPASE CLASS 3 PROTEIN-LIKE"/>
    <property type="match status" value="1"/>
</dbReference>
<dbReference type="PANTHER" id="PTHR46023:SF6">
    <property type="entry name" value="LIPASE CLASS 3 FAMILY PROTEIN"/>
    <property type="match status" value="1"/>
</dbReference>
<dbReference type="AlphaFoldDB" id="A0A0R0J7P2"/>
<feature type="domain" description="Fungal lipase-type" evidence="2">
    <location>
        <begin position="41"/>
        <end position="87"/>
    </location>
</feature>
<keyword evidence="5" id="KW-1185">Reference proteome</keyword>
<reference evidence="3" key="3">
    <citation type="submission" date="2018-07" db="EMBL/GenBank/DDBJ databases">
        <title>WGS assembly of Glycine max.</title>
        <authorList>
            <person name="Schmutz J."/>
            <person name="Cannon S."/>
            <person name="Schlueter J."/>
            <person name="Ma J."/>
            <person name="Mitros T."/>
            <person name="Nelson W."/>
            <person name="Hyten D."/>
            <person name="Song Q."/>
            <person name="Thelen J."/>
            <person name="Cheng J."/>
            <person name="Xu D."/>
            <person name="Hellsten U."/>
            <person name="May G."/>
            <person name="Yu Y."/>
            <person name="Sakurai T."/>
            <person name="Umezawa T."/>
            <person name="Bhattacharyya M."/>
            <person name="Sandhu D."/>
            <person name="Valliyodan B."/>
            <person name="Lindquist E."/>
            <person name="Peto M."/>
            <person name="Grant D."/>
            <person name="Shu S."/>
            <person name="Goodstein D."/>
            <person name="Barry K."/>
            <person name="Futrell-Griggs M."/>
            <person name="Abernathy B."/>
            <person name="Du J."/>
            <person name="Tian Z."/>
            <person name="Zhu L."/>
            <person name="Gill N."/>
            <person name="Joshi T."/>
            <person name="Libault M."/>
            <person name="Sethuraman A."/>
            <person name="Zhang X."/>
            <person name="Shinozaki K."/>
            <person name="Nguyen H."/>
            <person name="Wing R."/>
            <person name="Cregan P."/>
            <person name="Specht J."/>
            <person name="Grimwood J."/>
            <person name="Rokhsar D."/>
            <person name="Stacey G."/>
            <person name="Shoemaker R."/>
            <person name="Jackson S."/>
        </authorList>
    </citation>
    <scope>NUCLEOTIDE SEQUENCE</scope>
    <source>
        <tissue evidence="3">Callus</tissue>
    </source>
</reference>
<dbReference type="Proteomes" id="UP000008827">
    <property type="component" value="Chromosome 7"/>
</dbReference>
<evidence type="ECO:0000256" key="1">
    <source>
        <dbReference type="ARBA" id="ARBA00022801"/>
    </source>
</evidence>
<sequence>MFPSLDPRNSHHKRHTDSRNWSRVPFHHSILNDGGISNLVLGYAHSGMVAAAHWIAKLCTPALLKALNESPDSEVKIVGHSLGGAACMTWELAESGKHFMVPTLSASSVDDLRSEVAASSWLSDLWDQVEHTKVLKVVHHSATALGSHLKSISVAKDKVAGASAIVRPATSGTQHITSSVVNDIAEGKLWYELEKELEKQNYILNIRAQVEEAAVEKEITEEENQLIDAAQGSNSITPSHNVDSYRFYPPGKIMHIISAPSSDDSSSNSIEEHVKLYETPRQLYSKLRLSRTMINDHYMPTYRKMIQPLIQQLEKDINVK</sequence>
<dbReference type="GO" id="GO:0006629">
    <property type="term" value="P:lipid metabolic process"/>
    <property type="evidence" value="ECO:0007669"/>
    <property type="project" value="InterPro"/>
</dbReference>
<evidence type="ECO:0000313" key="3">
    <source>
        <dbReference type="EMBL" id="KRH50797.1"/>
    </source>
</evidence>
<dbReference type="InterPro" id="IPR002921">
    <property type="entry name" value="Fungal_lipase-type"/>
</dbReference>
<evidence type="ECO:0000313" key="4">
    <source>
        <dbReference type="EnsemblPlants" id="KRH50797"/>
    </source>
</evidence>
<dbReference type="OMA" id="RILHMIT"/>
<name>A0A0R0J7P2_SOYBN</name>